<comment type="caution">
    <text evidence="2">The sequence shown here is derived from an EMBL/GenBank/DDBJ whole genome shotgun (WGS) entry which is preliminary data.</text>
</comment>
<evidence type="ECO:0000256" key="1">
    <source>
        <dbReference type="SAM" id="MobiDB-lite"/>
    </source>
</evidence>
<gene>
    <name evidence="2" type="ORF">TNIN_9331</name>
</gene>
<dbReference type="Proteomes" id="UP000886998">
    <property type="component" value="Unassembled WGS sequence"/>
</dbReference>
<evidence type="ECO:0000313" key="3">
    <source>
        <dbReference type="Proteomes" id="UP000886998"/>
    </source>
</evidence>
<proteinExistence type="predicted"/>
<protein>
    <submittedName>
        <fullName evidence="2">Uncharacterized protein</fullName>
    </submittedName>
</protein>
<dbReference type="EMBL" id="BMAV01023047">
    <property type="protein sequence ID" value="GFY78524.1"/>
    <property type="molecule type" value="Genomic_DNA"/>
</dbReference>
<evidence type="ECO:0000313" key="2">
    <source>
        <dbReference type="EMBL" id="GFY78524.1"/>
    </source>
</evidence>
<accession>A0A8X6YYK2</accession>
<name>A0A8X6YYK2_9ARAC</name>
<feature type="region of interest" description="Disordered" evidence="1">
    <location>
        <begin position="64"/>
        <end position="83"/>
    </location>
</feature>
<reference evidence="2" key="1">
    <citation type="submission" date="2020-08" db="EMBL/GenBank/DDBJ databases">
        <title>Multicomponent nature underlies the extraordinary mechanical properties of spider dragline silk.</title>
        <authorList>
            <person name="Kono N."/>
            <person name="Nakamura H."/>
            <person name="Mori M."/>
            <person name="Yoshida Y."/>
            <person name="Ohtoshi R."/>
            <person name="Malay A.D."/>
            <person name="Moran D.A.P."/>
            <person name="Tomita M."/>
            <person name="Numata K."/>
            <person name="Arakawa K."/>
        </authorList>
    </citation>
    <scope>NUCLEOTIDE SEQUENCE</scope>
</reference>
<organism evidence="2 3">
    <name type="scientific">Trichonephila inaurata madagascariensis</name>
    <dbReference type="NCBI Taxonomy" id="2747483"/>
    <lineage>
        <taxon>Eukaryota</taxon>
        <taxon>Metazoa</taxon>
        <taxon>Ecdysozoa</taxon>
        <taxon>Arthropoda</taxon>
        <taxon>Chelicerata</taxon>
        <taxon>Arachnida</taxon>
        <taxon>Araneae</taxon>
        <taxon>Araneomorphae</taxon>
        <taxon>Entelegynae</taxon>
        <taxon>Araneoidea</taxon>
        <taxon>Nephilidae</taxon>
        <taxon>Trichonephila</taxon>
        <taxon>Trichonephila inaurata</taxon>
    </lineage>
</organism>
<keyword evidence="3" id="KW-1185">Reference proteome</keyword>
<dbReference type="AlphaFoldDB" id="A0A8X6YYK2"/>
<sequence length="118" mass="13055">MLHLTSPEGYCLKYKSLVRQKSEGTRKEGTVCERPQAGSEMFPIRNYVLLIACHCGDPGFDTEDPKLPSLSSGEEKSLTTGENARFDVDLPDSKCFGVTLGLFTDDPSEEDFLVPIHI</sequence>